<dbReference type="Gene3D" id="3.40.50.12580">
    <property type="match status" value="1"/>
</dbReference>
<keyword evidence="2" id="KW-0808">Transferase</keyword>
<dbReference type="Pfam" id="PF04464">
    <property type="entry name" value="Glyphos_transf"/>
    <property type="match status" value="1"/>
</dbReference>
<dbReference type="InterPro" id="IPR007554">
    <property type="entry name" value="Glycerophosphate_synth"/>
</dbReference>
<dbReference type="AlphaFoldDB" id="A0A5C4MV75"/>
<dbReference type="OrthoDB" id="7806295at2"/>
<dbReference type="RefSeq" id="WP_139085452.1">
    <property type="nucleotide sequence ID" value="NZ_VDFR01000032.1"/>
</dbReference>
<comment type="caution">
    <text evidence="2">The sequence shown here is derived from an EMBL/GenBank/DDBJ whole genome shotgun (WGS) entry which is preliminary data.</text>
</comment>
<protein>
    <submittedName>
        <fullName evidence="2">CDP-glycerol--glycerophosphate glycerophosphotransferase</fullName>
    </submittedName>
</protein>
<gene>
    <name evidence="2" type="ORF">FHE65_06795</name>
    <name evidence="1" type="ORF">FHE65_13660</name>
</gene>
<evidence type="ECO:0000313" key="3">
    <source>
        <dbReference type="Proteomes" id="UP000306740"/>
    </source>
</evidence>
<accession>A0A5C4MV75</accession>
<dbReference type="GO" id="GO:0016020">
    <property type="term" value="C:membrane"/>
    <property type="evidence" value="ECO:0007669"/>
    <property type="project" value="InterPro"/>
</dbReference>
<dbReference type="EMBL" id="VDFR01000032">
    <property type="protein sequence ID" value="TNC48868.1"/>
    <property type="molecule type" value="Genomic_DNA"/>
</dbReference>
<evidence type="ECO:0000313" key="2">
    <source>
        <dbReference type="EMBL" id="TNC48868.1"/>
    </source>
</evidence>
<name>A0A5C4MV75_9ACTN</name>
<dbReference type="SUPFAM" id="SSF53756">
    <property type="entry name" value="UDP-Glycosyltransferase/glycogen phosphorylase"/>
    <property type="match status" value="1"/>
</dbReference>
<dbReference type="GO" id="GO:0047355">
    <property type="term" value="F:CDP-glycerol glycerophosphotransferase activity"/>
    <property type="evidence" value="ECO:0007669"/>
    <property type="project" value="InterPro"/>
</dbReference>
<sequence>MHRIRRLGQVARRGGALLRNRFDRRSFLARCNADPAALEAPLALYFADGPENLYQLHQWDRVLAALPWPVVVIVARPDTGRRVLAETSLPVWFAPGSSYLEELVAHGSLHVVTYVNHLPLNFRMLRFASPVHVHLGHGESDKDSSVTNQNKAYDRVLVAGPAARSRIAGALREFDDAAHVREVGRPQLDLDYPGAPDWADDGRTRVLYAPTWEGDRASMAYGSVASHGVALVRSLVDDPRYRVIYRPHPRTGVHDPAYAAADRRIRALLAQRGSDHLVDTGPYGWQWAFADVCVTDLSSVAYDWLATTKPMLVTVPVEPRTTLPPSLFLREVPRLLAADAPRAAAILDEPWPLERMRELSAAYFGDTDPGASTARFVAALEEALSLASVPLGPACADDPEAGR</sequence>
<dbReference type="InterPro" id="IPR043148">
    <property type="entry name" value="TagF_C"/>
</dbReference>
<organism evidence="2 3">
    <name type="scientific">Mumia zhuanghuii</name>
    <dbReference type="NCBI Taxonomy" id="2585211"/>
    <lineage>
        <taxon>Bacteria</taxon>
        <taxon>Bacillati</taxon>
        <taxon>Actinomycetota</taxon>
        <taxon>Actinomycetes</taxon>
        <taxon>Propionibacteriales</taxon>
        <taxon>Nocardioidaceae</taxon>
        <taxon>Mumia</taxon>
    </lineage>
</organism>
<evidence type="ECO:0000313" key="1">
    <source>
        <dbReference type="EMBL" id="TNC46107.1"/>
    </source>
</evidence>
<dbReference type="EMBL" id="VDFR01000061">
    <property type="protein sequence ID" value="TNC46107.1"/>
    <property type="molecule type" value="Genomic_DNA"/>
</dbReference>
<dbReference type="Proteomes" id="UP000306740">
    <property type="component" value="Unassembled WGS sequence"/>
</dbReference>
<reference evidence="2 3" key="1">
    <citation type="submission" date="2019-05" db="EMBL/GenBank/DDBJ databases">
        <title>Mumia sp. nov., isolated from the intestinal contents of plateau pika (Ochotona curzoniae) in the Qinghai-Tibet plateau of China.</title>
        <authorList>
            <person name="Tian Z."/>
        </authorList>
    </citation>
    <scope>NUCLEOTIDE SEQUENCE [LARGE SCALE GENOMIC DNA]</scope>
    <source>
        <strain evidence="3">527</strain>
        <strain evidence="2">Z527</strain>
    </source>
</reference>
<proteinExistence type="predicted"/>